<sequence length="241" mass="27776">MHLQSIVGFWSVFVVAVLPALPWVYSAVEIKHSKEMIYGRYLPTQQTIWNTIWNRCQEKGCDNSRFYVEDGMALNSFEAFFMGAYDSWDDRDLLAKILWAYYLSFGETVICMHHWTEEDCQKEPRCVSRPRLPCPAFERSEHGEKELFARSIQSAAGRKCTPGQCQLWTYGFPSVIQVKDGNKSLELIFNTQHTSDCTNPIRFNTIAQFIRANEKSSDRYIQALGNLQNTDQCTSSLHTSV</sequence>
<dbReference type="InParanoid" id="F4P189"/>
<organism evidence="2 3">
    <name type="scientific">Batrachochytrium dendrobatidis (strain JAM81 / FGSC 10211)</name>
    <name type="common">Frog chytrid fungus</name>
    <dbReference type="NCBI Taxonomy" id="684364"/>
    <lineage>
        <taxon>Eukaryota</taxon>
        <taxon>Fungi</taxon>
        <taxon>Fungi incertae sedis</taxon>
        <taxon>Chytridiomycota</taxon>
        <taxon>Chytridiomycota incertae sedis</taxon>
        <taxon>Chytridiomycetes</taxon>
        <taxon>Rhizophydiales</taxon>
        <taxon>Rhizophydiales incertae sedis</taxon>
        <taxon>Batrachochytrium</taxon>
    </lineage>
</organism>
<evidence type="ECO:0000313" key="3">
    <source>
        <dbReference type="Proteomes" id="UP000007241"/>
    </source>
</evidence>
<keyword evidence="1" id="KW-0472">Membrane</keyword>
<reference evidence="2 3" key="1">
    <citation type="submission" date="2009-12" db="EMBL/GenBank/DDBJ databases">
        <title>The draft genome of Batrachochytrium dendrobatidis.</title>
        <authorList>
            <consortium name="US DOE Joint Genome Institute (JGI-PGF)"/>
            <person name="Kuo A."/>
            <person name="Salamov A."/>
            <person name="Schmutz J."/>
            <person name="Lucas S."/>
            <person name="Pitluck S."/>
            <person name="Rosenblum E."/>
            <person name="Stajich J."/>
            <person name="Eisen M."/>
            <person name="Grigoriev I.V."/>
        </authorList>
    </citation>
    <scope>NUCLEOTIDE SEQUENCE [LARGE SCALE GENOMIC DNA]</scope>
    <source>
        <strain evidence="3">JAM81 / FGSC 10211</strain>
    </source>
</reference>
<keyword evidence="1" id="KW-0812">Transmembrane</keyword>
<protein>
    <submittedName>
        <fullName evidence="2">Uncharacterized protein</fullName>
    </submittedName>
</protein>
<accession>F4P189</accession>
<dbReference type="HOGENOM" id="CLU_1151617_0_0_1"/>
<dbReference type="Proteomes" id="UP000007241">
    <property type="component" value="Unassembled WGS sequence"/>
</dbReference>
<proteinExistence type="predicted"/>
<name>F4P189_BATDJ</name>
<feature type="transmembrane region" description="Helical" evidence="1">
    <location>
        <begin position="6"/>
        <end position="28"/>
    </location>
</feature>
<gene>
    <name evidence="2" type="ORF">BATDEDRAFT_24527</name>
</gene>
<keyword evidence="1" id="KW-1133">Transmembrane helix</keyword>
<evidence type="ECO:0000313" key="2">
    <source>
        <dbReference type="EMBL" id="EGF80704.1"/>
    </source>
</evidence>
<keyword evidence="3" id="KW-1185">Reference proteome</keyword>
<dbReference type="RefSeq" id="XP_006678476.1">
    <property type="nucleotide sequence ID" value="XM_006678413.1"/>
</dbReference>
<dbReference type="AlphaFoldDB" id="F4P189"/>
<evidence type="ECO:0000256" key="1">
    <source>
        <dbReference type="SAM" id="Phobius"/>
    </source>
</evidence>
<dbReference type="GeneID" id="18238521"/>
<dbReference type="EMBL" id="GL882883">
    <property type="protein sequence ID" value="EGF80704.1"/>
    <property type="molecule type" value="Genomic_DNA"/>
</dbReference>